<name>A0A644XXL4_9ZZZZ</name>
<comment type="function">
    <text evidence="1">Needed for flagellar regrowth and assembly.</text>
</comment>
<evidence type="ECO:0000256" key="3">
    <source>
        <dbReference type="ARBA" id="ARBA00022448"/>
    </source>
</evidence>
<sequence length="307" mass="33735">MHNGNVLKNFIRPKAEPYLFPDNLQDETPSAARRNAEEDLREGFLDELFVDGAPRADDSPAKEKDGFQKPEQTEEPLAAAGRIQFANVQAEAILAAAKEEAEQMKAASGAEARTMAEKIREDARREGYREGYAEGMAGAEQDLAERREAQAAKLEQQLQTFLENIALAQDELMEDAKTDMRDLAVAVAEKVVRISLKSSSGVIAKMIQDATEKMKKREWVHIYVSGCDAKGLAQITPRLTRALSGLSDHIRIIPVAEEEGGTCIIETPDSIIDASAPTQMANIRAMLENISPDDGPSQNFGRRPGNR</sequence>
<comment type="caution">
    <text evidence="10">The sequence shown here is derived from an EMBL/GenBank/DDBJ whole genome shotgun (WGS) entry which is preliminary data.</text>
</comment>
<keyword evidence="6" id="KW-1006">Bacterial flagellum protein export</keyword>
<reference evidence="10" key="1">
    <citation type="submission" date="2019-08" db="EMBL/GenBank/DDBJ databases">
        <authorList>
            <person name="Kucharzyk K."/>
            <person name="Murdoch R.W."/>
            <person name="Higgins S."/>
            <person name="Loffler F."/>
        </authorList>
    </citation>
    <scope>NUCLEOTIDE SEQUENCE</scope>
</reference>
<keyword evidence="5" id="KW-0653">Protein transport</keyword>
<accession>A0A644XXL4</accession>
<feature type="coiled-coil region" evidence="7">
    <location>
        <begin position="144"/>
        <end position="171"/>
    </location>
</feature>
<dbReference type="InterPro" id="IPR018035">
    <property type="entry name" value="Flagellar_FliH/T3SS_HrpE"/>
</dbReference>
<protein>
    <recommendedName>
        <fullName evidence="9">Flagellar assembly protein FliH/Type III secretion system HrpE domain-containing protein</fullName>
    </recommendedName>
</protein>
<evidence type="ECO:0000256" key="8">
    <source>
        <dbReference type="SAM" id="MobiDB-lite"/>
    </source>
</evidence>
<evidence type="ECO:0000256" key="5">
    <source>
        <dbReference type="ARBA" id="ARBA00022927"/>
    </source>
</evidence>
<proteinExistence type="inferred from homology"/>
<dbReference type="GO" id="GO:0015031">
    <property type="term" value="P:protein transport"/>
    <property type="evidence" value="ECO:0007669"/>
    <property type="project" value="UniProtKB-KW"/>
</dbReference>
<dbReference type="AlphaFoldDB" id="A0A644XXL4"/>
<organism evidence="10">
    <name type="scientific">bioreactor metagenome</name>
    <dbReference type="NCBI Taxonomy" id="1076179"/>
    <lineage>
        <taxon>unclassified sequences</taxon>
        <taxon>metagenomes</taxon>
        <taxon>ecological metagenomes</taxon>
    </lineage>
</organism>
<comment type="similarity">
    <text evidence="2">Belongs to the FliH family.</text>
</comment>
<dbReference type="EMBL" id="VSSQ01003484">
    <property type="protein sequence ID" value="MPM20925.1"/>
    <property type="molecule type" value="Genomic_DNA"/>
</dbReference>
<keyword evidence="7" id="KW-0175">Coiled coil</keyword>
<feature type="compositionally biased region" description="Basic and acidic residues" evidence="8">
    <location>
        <begin position="54"/>
        <end position="72"/>
    </location>
</feature>
<evidence type="ECO:0000256" key="1">
    <source>
        <dbReference type="ARBA" id="ARBA00003041"/>
    </source>
</evidence>
<evidence type="ECO:0000256" key="6">
    <source>
        <dbReference type="ARBA" id="ARBA00023225"/>
    </source>
</evidence>
<dbReference type="CDD" id="cd06503">
    <property type="entry name" value="ATP-synt_Fo_b"/>
    <property type="match status" value="1"/>
</dbReference>
<evidence type="ECO:0000256" key="4">
    <source>
        <dbReference type="ARBA" id="ARBA00022795"/>
    </source>
</evidence>
<keyword evidence="4" id="KW-1005">Bacterial flagellum biogenesis</keyword>
<evidence type="ECO:0000256" key="7">
    <source>
        <dbReference type="SAM" id="Coils"/>
    </source>
</evidence>
<keyword evidence="3" id="KW-0813">Transport</keyword>
<dbReference type="PANTHER" id="PTHR34982:SF1">
    <property type="entry name" value="FLAGELLAR ASSEMBLY PROTEIN FLIH"/>
    <property type="match status" value="1"/>
</dbReference>
<evidence type="ECO:0000259" key="9">
    <source>
        <dbReference type="Pfam" id="PF02108"/>
    </source>
</evidence>
<evidence type="ECO:0000256" key="2">
    <source>
        <dbReference type="ARBA" id="ARBA00006602"/>
    </source>
</evidence>
<feature type="region of interest" description="Disordered" evidence="8">
    <location>
        <begin position="19"/>
        <end position="75"/>
    </location>
</feature>
<gene>
    <name evidence="10" type="ORF">SDC9_67363</name>
</gene>
<dbReference type="Pfam" id="PF02108">
    <property type="entry name" value="FliH"/>
    <property type="match status" value="1"/>
</dbReference>
<feature type="compositionally biased region" description="Basic and acidic residues" evidence="8">
    <location>
        <begin position="34"/>
        <end position="44"/>
    </location>
</feature>
<dbReference type="InterPro" id="IPR051472">
    <property type="entry name" value="T3SS_Stator/FliH"/>
</dbReference>
<evidence type="ECO:0000313" key="10">
    <source>
        <dbReference type="EMBL" id="MPM20925.1"/>
    </source>
</evidence>
<feature type="domain" description="Flagellar assembly protein FliH/Type III secretion system HrpE" evidence="9">
    <location>
        <begin position="155"/>
        <end position="282"/>
    </location>
</feature>
<dbReference type="GO" id="GO:0005829">
    <property type="term" value="C:cytosol"/>
    <property type="evidence" value="ECO:0007669"/>
    <property type="project" value="TreeGrafter"/>
</dbReference>
<dbReference type="GO" id="GO:0044781">
    <property type="term" value="P:bacterial-type flagellum organization"/>
    <property type="evidence" value="ECO:0007669"/>
    <property type="project" value="UniProtKB-KW"/>
</dbReference>
<dbReference type="PANTHER" id="PTHR34982">
    <property type="entry name" value="YOP PROTEINS TRANSLOCATION PROTEIN L"/>
    <property type="match status" value="1"/>
</dbReference>